<evidence type="ECO:0000313" key="2">
    <source>
        <dbReference type="EMBL" id="MFD0749520.1"/>
    </source>
</evidence>
<dbReference type="PANTHER" id="PTHR39200">
    <property type="entry name" value="HYPOTHETICAL EXPORTED PROTEIN"/>
    <property type="match status" value="1"/>
</dbReference>
<dbReference type="RefSeq" id="WP_377097959.1">
    <property type="nucleotide sequence ID" value="NZ_JBHTHU010000002.1"/>
</dbReference>
<dbReference type="EMBL" id="JBHTHU010000002">
    <property type="protein sequence ID" value="MFD0749520.1"/>
    <property type="molecule type" value="Genomic_DNA"/>
</dbReference>
<name>A0ABW2YU68_9SPHI</name>
<dbReference type="Pfam" id="PF10988">
    <property type="entry name" value="DUF2807"/>
    <property type="match status" value="1"/>
</dbReference>
<protein>
    <submittedName>
        <fullName evidence="2">Head GIN domain-containing protein</fullName>
    </submittedName>
</protein>
<feature type="domain" description="Putative auto-transporter adhesin head GIN" evidence="1">
    <location>
        <begin position="43"/>
        <end position="224"/>
    </location>
</feature>
<evidence type="ECO:0000313" key="3">
    <source>
        <dbReference type="Proteomes" id="UP001596958"/>
    </source>
</evidence>
<gene>
    <name evidence="2" type="ORF">ACFQZS_05155</name>
</gene>
<organism evidence="2 3">
    <name type="scientific">Mucilaginibacter calamicampi</name>
    <dbReference type="NCBI Taxonomy" id="1302352"/>
    <lineage>
        <taxon>Bacteria</taxon>
        <taxon>Pseudomonadati</taxon>
        <taxon>Bacteroidota</taxon>
        <taxon>Sphingobacteriia</taxon>
        <taxon>Sphingobacteriales</taxon>
        <taxon>Sphingobacteriaceae</taxon>
        <taxon>Mucilaginibacter</taxon>
    </lineage>
</organism>
<dbReference type="PANTHER" id="PTHR39200:SF1">
    <property type="entry name" value="AUTO-TRANSPORTER ADHESIN HEAD GIN DOMAIN-CONTAINING PROTEIN-RELATED"/>
    <property type="match status" value="1"/>
</dbReference>
<dbReference type="Proteomes" id="UP001596958">
    <property type="component" value="Unassembled WGS sequence"/>
</dbReference>
<evidence type="ECO:0000259" key="1">
    <source>
        <dbReference type="Pfam" id="PF10988"/>
    </source>
</evidence>
<reference evidence="3" key="1">
    <citation type="journal article" date="2019" name="Int. J. Syst. Evol. Microbiol.">
        <title>The Global Catalogue of Microorganisms (GCM) 10K type strain sequencing project: providing services to taxonomists for standard genome sequencing and annotation.</title>
        <authorList>
            <consortium name="The Broad Institute Genomics Platform"/>
            <consortium name="The Broad Institute Genome Sequencing Center for Infectious Disease"/>
            <person name="Wu L."/>
            <person name="Ma J."/>
        </authorList>
    </citation>
    <scope>NUCLEOTIDE SEQUENCE [LARGE SCALE GENOMIC DNA]</scope>
    <source>
        <strain evidence="3">CCUG 63418</strain>
    </source>
</reference>
<sequence>MKAFYNFIGIASVSFLLMATQSCKNNCLEGSGKEATDKRQVSAFTKLDIAGSFNVTLVQDSSNAITINADDNILSIIKTDVSGDKLKISTDNKNICNSKEISITIGVRNLKSIAASGAVEITSNGRLNLGDLDLHLSGATKIDIDVAASNIETEGSGVSEITLKGQARSHAIELSGSGNVHAFDLVVGNYSIETSGQSDCEINVLNELNIHSTGASDIKYKGSPATINKSKTGALSLTKVE</sequence>
<comment type="caution">
    <text evidence="2">The sequence shown here is derived from an EMBL/GenBank/DDBJ whole genome shotgun (WGS) entry which is preliminary data.</text>
</comment>
<accession>A0ABW2YU68</accession>
<keyword evidence="3" id="KW-1185">Reference proteome</keyword>
<dbReference type="Gene3D" id="2.160.20.120">
    <property type="match status" value="1"/>
</dbReference>
<proteinExistence type="predicted"/>
<dbReference type="InterPro" id="IPR021255">
    <property type="entry name" value="DUF2807"/>
</dbReference>
<dbReference type="PROSITE" id="PS51257">
    <property type="entry name" value="PROKAR_LIPOPROTEIN"/>
    <property type="match status" value="1"/>
</dbReference>